<feature type="region of interest" description="Disordered" evidence="1">
    <location>
        <begin position="1"/>
        <end position="29"/>
    </location>
</feature>
<name>A3KK93_STRA7</name>
<evidence type="ECO:0000256" key="1">
    <source>
        <dbReference type="SAM" id="MobiDB-lite"/>
    </source>
</evidence>
<dbReference type="STRING" id="1889.SAM40697_1083"/>
<dbReference type="KEGG" id="samb:SAM23877_1237"/>
<organism evidence="3">
    <name type="scientific">Streptomyces ambofaciens (strain ATCC 23877 / 3486 / DSM 40053 / JCM 4204 / NBRC 12836 / NRRL B-2516)</name>
    <dbReference type="NCBI Taxonomy" id="278992"/>
    <lineage>
        <taxon>Bacteria</taxon>
        <taxon>Bacillati</taxon>
        <taxon>Actinomycetota</taxon>
        <taxon>Actinomycetes</taxon>
        <taxon>Kitasatosporales</taxon>
        <taxon>Streptomycetaceae</taxon>
        <taxon>Streptomyces</taxon>
    </lineage>
</organism>
<feature type="region of interest" description="Disordered" evidence="1">
    <location>
        <begin position="263"/>
        <end position="342"/>
    </location>
</feature>
<proteinExistence type="predicted"/>
<evidence type="ECO:0000313" key="3">
    <source>
        <dbReference type="EMBL" id="CAJ90129.1"/>
    </source>
</evidence>
<feature type="compositionally biased region" description="Basic and acidic residues" evidence="1">
    <location>
        <begin position="277"/>
        <end position="294"/>
    </location>
</feature>
<dbReference type="Proteomes" id="UP000061018">
    <property type="component" value="Chromosome"/>
</dbReference>
<gene>
    <name evidence="2" type="ORF">SAM23877_1237</name>
    <name evidence="3" type="ORF">SAML1143</name>
</gene>
<dbReference type="AlphaFoldDB" id="A3KK93"/>
<reference evidence="4" key="2">
    <citation type="journal article" date="2015" name="J. Biotechnol.">
        <title>Complete genome sequence of Streptomyces ambofaciens ATCC 23877, the spiramycin producer.</title>
        <authorList>
            <person name="Thibessard A."/>
            <person name="Haas D."/>
            <person name="Gerbaud C."/>
            <person name="Aigle B."/>
            <person name="Lautru S."/>
            <person name="Pernodet J.L."/>
            <person name="Leblond P."/>
        </authorList>
    </citation>
    <scope>NUCLEOTIDE SEQUENCE [LARGE SCALE GENOMIC DNA]</scope>
    <source>
        <strain evidence="4">ATCC 23877 / 3486 / DSM 40053 / JCM 4204 / NBRC 12836 / NRRL B-2516</strain>
    </source>
</reference>
<reference evidence="3" key="1">
    <citation type="journal article" date="2006" name="Mol. Biol. Evol.">
        <title>Evolution of the terminal regions of the Streptomyces linear chromosome.</title>
        <authorList>
            <person name="Choulet F."/>
            <person name="Aigle B."/>
            <person name="Gallois A."/>
            <person name="Mangenot S."/>
            <person name="Gerbaud C."/>
            <person name="Truong C."/>
            <person name="Francou F.X."/>
            <person name="Fourrier C."/>
            <person name="Guerineau M."/>
            <person name="Decaris B."/>
            <person name="Barbe V."/>
            <person name="Pernodet J.L."/>
            <person name="Leblond P."/>
        </authorList>
    </citation>
    <scope>NUCLEOTIDE SEQUENCE</scope>
    <source>
        <strain evidence="3">ATCC 23877</strain>
    </source>
</reference>
<dbReference type="EMBL" id="CP012382">
    <property type="protein sequence ID" value="AKZ54286.1"/>
    <property type="molecule type" value="Genomic_DNA"/>
</dbReference>
<evidence type="ECO:0000313" key="4">
    <source>
        <dbReference type="Proteomes" id="UP000061018"/>
    </source>
</evidence>
<evidence type="ECO:0000313" key="2">
    <source>
        <dbReference type="EMBL" id="AKZ54286.1"/>
    </source>
</evidence>
<dbReference type="EMBL" id="AM238663">
    <property type="protein sequence ID" value="CAJ90129.1"/>
    <property type="molecule type" value="Genomic_DNA"/>
</dbReference>
<reference evidence="2" key="3">
    <citation type="submission" date="2015-07" db="EMBL/GenBank/DDBJ databases">
        <title>Complete genome sequence of Streptomyces ambofaciens ATCC 23877, the spiramycin producer.</title>
        <authorList>
            <person name="Thibessard A."/>
            <person name="Haas D."/>
            <person name="Gerbaud C."/>
            <person name="Aigle B."/>
            <person name="Lautru S."/>
            <person name="Pernodet J.-L."/>
            <person name="Leblond P."/>
        </authorList>
    </citation>
    <scope>NUCLEOTIDE SEQUENCE [LARGE SCALE GENOMIC DNA]</scope>
    <source>
        <strain evidence="2">ATCC 23877</strain>
    </source>
</reference>
<dbReference type="Pfam" id="PF19934">
    <property type="entry name" value="DUF6397"/>
    <property type="match status" value="1"/>
</dbReference>
<accession>A3KK93</accession>
<sequence length="342" mass="37958">MSGNTLTHETTTSADPVGTTRGTSVAPSRAARELGLKRSEFTLAVHLGRIRTLPDDGGGGGRRVARDEIERIRAQQGFPEVLRESVRSVGTAEGAALMEVTRARFTRLARLGLLVPVSFYINRYRAVVWLYLADELRQFASDERNAALLKGRTPEGLRDQLTEGLDLRPRNWRGRHLGFLLRRADDDPWSRAAAVASLLDPVEVSEVVRDPCERSHLLRFRPTQPSHGVPGSPSAQLAEEIMTAADPDEIDWLRADLAGAVDAARRQRPAPRPVPRGAEHHPAPKEHHPAPKERHPQRRVPHPDLHPARSASTPPGLAPRPPKTEARGRIRGLFGRLWRRDP</sequence>
<dbReference type="InterPro" id="IPR045652">
    <property type="entry name" value="DUF6397"/>
</dbReference>
<protein>
    <submittedName>
        <fullName evidence="3">Uncharacterized protein</fullName>
    </submittedName>
</protein>
<feature type="compositionally biased region" description="Polar residues" evidence="1">
    <location>
        <begin position="1"/>
        <end position="26"/>
    </location>
</feature>
<dbReference type="RefSeq" id="WP_053127496.1">
    <property type="nucleotide sequence ID" value="NZ_CP012382.1"/>
</dbReference>